<evidence type="ECO:0000313" key="1">
    <source>
        <dbReference type="EMBL" id="KAK7027636.1"/>
    </source>
</evidence>
<dbReference type="AlphaFoldDB" id="A0AAW0BKS4"/>
<protein>
    <submittedName>
        <fullName evidence="1">Uncharacterized protein</fullName>
    </submittedName>
</protein>
<reference evidence="1 2" key="1">
    <citation type="journal article" date="2024" name="J Genomics">
        <title>Draft genome sequencing and assembly of Favolaschia claudopus CIRM-BRFM 2984 isolated from oak limbs.</title>
        <authorList>
            <person name="Navarro D."/>
            <person name="Drula E."/>
            <person name="Chaduli D."/>
            <person name="Cazenave R."/>
            <person name="Ahrendt S."/>
            <person name="Wang J."/>
            <person name="Lipzen A."/>
            <person name="Daum C."/>
            <person name="Barry K."/>
            <person name="Grigoriev I.V."/>
            <person name="Favel A."/>
            <person name="Rosso M.N."/>
            <person name="Martin F."/>
        </authorList>
    </citation>
    <scope>NUCLEOTIDE SEQUENCE [LARGE SCALE GENOMIC DNA]</scope>
    <source>
        <strain evidence="1 2">CIRM-BRFM 2984</strain>
    </source>
</reference>
<proteinExistence type="predicted"/>
<dbReference type="EMBL" id="JAWWNJ010000029">
    <property type="protein sequence ID" value="KAK7027636.1"/>
    <property type="molecule type" value="Genomic_DNA"/>
</dbReference>
<keyword evidence="2" id="KW-1185">Reference proteome</keyword>
<organism evidence="1 2">
    <name type="scientific">Favolaschia claudopus</name>
    <dbReference type="NCBI Taxonomy" id="2862362"/>
    <lineage>
        <taxon>Eukaryota</taxon>
        <taxon>Fungi</taxon>
        <taxon>Dikarya</taxon>
        <taxon>Basidiomycota</taxon>
        <taxon>Agaricomycotina</taxon>
        <taxon>Agaricomycetes</taxon>
        <taxon>Agaricomycetidae</taxon>
        <taxon>Agaricales</taxon>
        <taxon>Marasmiineae</taxon>
        <taxon>Mycenaceae</taxon>
        <taxon>Favolaschia</taxon>
    </lineage>
</organism>
<name>A0AAW0BKS4_9AGAR</name>
<dbReference type="Proteomes" id="UP001362999">
    <property type="component" value="Unassembled WGS sequence"/>
</dbReference>
<gene>
    <name evidence="1" type="ORF">R3P38DRAFT_3354614</name>
</gene>
<evidence type="ECO:0000313" key="2">
    <source>
        <dbReference type="Proteomes" id="UP001362999"/>
    </source>
</evidence>
<accession>A0AAW0BKS4</accession>
<comment type="caution">
    <text evidence="1">The sequence shown here is derived from an EMBL/GenBank/DDBJ whole genome shotgun (WGS) entry which is preliminary data.</text>
</comment>
<sequence>MLQIRTLLKVERTVNHVPRDQDCLQETGIFNAVHLLITIHQKSSVRILPDNVATVHLAAKAGAPCHNPHGIMSVHAMTAFARYCPELTSLTVTAFDARAFPIADSIHAVSQSLLEFLDVGTSPLRNLLAVALFLHAVFPKLDRITIFDEWMWDEADLVDGFGQWDSRDAAKLPFGDILGIAAIFGRSPPKPRPGSLRQTSLDASSLDPHRTSLDFHLDDLRPHCTGFGACVAEAARITLLQPLHPQYGLLPNSARLSGGSSSHCQTLKSLCIHL</sequence>